<dbReference type="PROSITE" id="PS01117">
    <property type="entry name" value="HTH_MARR_1"/>
    <property type="match status" value="1"/>
</dbReference>
<dbReference type="InterPro" id="IPR036390">
    <property type="entry name" value="WH_DNA-bd_sf"/>
</dbReference>
<dbReference type="PANTHER" id="PTHR42756:SF1">
    <property type="entry name" value="TRANSCRIPTIONAL REPRESSOR OF EMRAB OPERON"/>
    <property type="match status" value="1"/>
</dbReference>
<dbReference type="EMBL" id="PDEM01000007">
    <property type="protein sequence ID" value="PHZ86419.1"/>
    <property type="molecule type" value="Genomic_DNA"/>
</dbReference>
<protein>
    <recommendedName>
        <fullName evidence="5">HTH marR-type domain-containing protein</fullName>
    </recommendedName>
</protein>
<dbReference type="SUPFAM" id="SSF46785">
    <property type="entry name" value="Winged helix' DNA-binding domain"/>
    <property type="match status" value="1"/>
</dbReference>
<gene>
    <name evidence="6" type="ORF">CRD36_00585</name>
</gene>
<dbReference type="PROSITE" id="PS50995">
    <property type="entry name" value="HTH_MARR_2"/>
    <property type="match status" value="1"/>
</dbReference>
<keyword evidence="7" id="KW-1185">Reference proteome</keyword>
<evidence type="ECO:0000256" key="2">
    <source>
        <dbReference type="ARBA" id="ARBA00023125"/>
    </source>
</evidence>
<feature type="region of interest" description="Disordered" evidence="4">
    <location>
        <begin position="1"/>
        <end position="24"/>
    </location>
</feature>
<dbReference type="Proteomes" id="UP000229730">
    <property type="component" value="Unassembled WGS sequence"/>
</dbReference>
<keyword evidence="1" id="KW-0805">Transcription regulation</keyword>
<dbReference type="InterPro" id="IPR000835">
    <property type="entry name" value="HTH_MarR-typ"/>
</dbReference>
<keyword evidence="2" id="KW-0238">DNA-binding</keyword>
<evidence type="ECO:0000313" key="6">
    <source>
        <dbReference type="EMBL" id="PHZ86419.1"/>
    </source>
</evidence>
<dbReference type="GO" id="GO:0003700">
    <property type="term" value="F:DNA-binding transcription factor activity"/>
    <property type="evidence" value="ECO:0007669"/>
    <property type="project" value="InterPro"/>
</dbReference>
<comment type="caution">
    <text evidence="6">The sequence shown here is derived from an EMBL/GenBank/DDBJ whole genome shotgun (WGS) entry which is preliminary data.</text>
</comment>
<dbReference type="PANTHER" id="PTHR42756">
    <property type="entry name" value="TRANSCRIPTIONAL REGULATOR, MARR"/>
    <property type="match status" value="1"/>
</dbReference>
<reference evidence="6 7" key="1">
    <citation type="submission" date="2017-10" db="EMBL/GenBank/DDBJ databases">
        <title>Frigbacter circumglobatus gen. nov. sp. nov., isolated from sediment cultured in situ.</title>
        <authorList>
            <person name="Zhao Z."/>
        </authorList>
    </citation>
    <scope>NUCLEOTIDE SEQUENCE [LARGE SCALE GENOMIC DNA]</scope>
    <source>
        <strain evidence="6 7">ZYL</strain>
    </source>
</reference>
<feature type="domain" description="HTH marR-type" evidence="5">
    <location>
        <begin position="28"/>
        <end position="161"/>
    </location>
</feature>
<dbReference type="OrthoDB" id="8906692at2"/>
<evidence type="ECO:0000256" key="4">
    <source>
        <dbReference type="SAM" id="MobiDB-lite"/>
    </source>
</evidence>
<evidence type="ECO:0000256" key="3">
    <source>
        <dbReference type="ARBA" id="ARBA00023163"/>
    </source>
</evidence>
<dbReference type="Pfam" id="PF12802">
    <property type="entry name" value="MarR_2"/>
    <property type="match status" value="1"/>
</dbReference>
<dbReference type="Gene3D" id="1.10.10.10">
    <property type="entry name" value="Winged helix-like DNA-binding domain superfamily/Winged helix DNA-binding domain"/>
    <property type="match status" value="1"/>
</dbReference>
<evidence type="ECO:0000313" key="7">
    <source>
        <dbReference type="Proteomes" id="UP000229730"/>
    </source>
</evidence>
<dbReference type="InParanoid" id="A0A2G4YVR9"/>
<dbReference type="InterPro" id="IPR011991">
    <property type="entry name" value="ArsR-like_HTH"/>
</dbReference>
<dbReference type="InterPro" id="IPR036388">
    <property type="entry name" value="WH-like_DNA-bd_sf"/>
</dbReference>
<dbReference type="InterPro" id="IPR023187">
    <property type="entry name" value="Tscrpt_reg_MarR-type_CS"/>
</dbReference>
<dbReference type="CDD" id="cd00090">
    <property type="entry name" value="HTH_ARSR"/>
    <property type="match status" value="1"/>
</dbReference>
<proteinExistence type="predicted"/>
<organism evidence="6 7">
    <name type="scientific">Paremcibacter congregatus</name>
    <dbReference type="NCBI Taxonomy" id="2043170"/>
    <lineage>
        <taxon>Bacteria</taxon>
        <taxon>Pseudomonadati</taxon>
        <taxon>Pseudomonadota</taxon>
        <taxon>Alphaproteobacteria</taxon>
        <taxon>Emcibacterales</taxon>
        <taxon>Emcibacteraceae</taxon>
        <taxon>Paremcibacter</taxon>
    </lineage>
</organism>
<evidence type="ECO:0000259" key="5">
    <source>
        <dbReference type="PROSITE" id="PS50995"/>
    </source>
</evidence>
<name>A0A2G4YVR9_9PROT</name>
<dbReference type="FunCoup" id="A0A2G4YVR9">
    <property type="interactions" value="39"/>
</dbReference>
<keyword evidence="3" id="KW-0804">Transcription</keyword>
<evidence type="ECO:0000256" key="1">
    <source>
        <dbReference type="ARBA" id="ARBA00023015"/>
    </source>
</evidence>
<sequence length="172" mass="19394">MISGNGVKKVTLPQDKRGKMPDPPLNLMEHLPFQIGMLTNMIRQVTSDVYVRESGLSSREWRVLGMLGCKGPMMPAQVAADTGMDRATITRAVSRLEKLGYVFTGSDDQDRRRKVLYLTQKGATTCEDVRPIMDAKGQAFEDVLTKQELKYYYQIMAKLQAKAKQMLEEADD</sequence>
<dbReference type="GO" id="GO:0003677">
    <property type="term" value="F:DNA binding"/>
    <property type="evidence" value="ECO:0007669"/>
    <property type="project" value="UniProtKB-KW"/>
</dbReference>
<dbReference type="SMART" id="SM00347">
    <property type="entry name" value="HTH_MARR"/>
    <property type="match status" value="1"/>
</dbReference>
<dbReference type="PRINTS" id="PR00598">
    <property type="entry name" value="HTHMARR"/>
</dbReference>
<accession>A0A2G4YVR9</accession>
<dbReference type="AlphaFoldDB" id="A0A2G4YVR9"/>